<keyword evidence="3" id="KW-1185">Reference proteome</keyword>
<dbReference type="PANTHER" id="PTHR10811">
    <property type="entry name" value="FRINGE-RELATED"/>
    <property type="match status" value="1"/>
</dbReference>
<name>A0AAV1DGK3_OLDCO</name>
<gene>
    <name evidence="2" type="ORF">OLC1_LOCUS14815</name>
</gene>
<dbReference type="Pfam" id="PF04646">
    <property type="entry name" value="DUF604"/>
    <property type="match status" value="1"/>
</dbReference>
<evidence type="ECO:0000256" key="1">
    <source>
        <dbReference type="SAM" id="Phobius"/>
    </source>
</evidence>
<proteinExistence type="predicted"/>
<evidence type="ECO:0000313" key="2">
    <source>
        <dbReference type="EMBL" id="CAI9106296.1"/>
    </source>
</evidence>
<keyword evidence="1" id="KW-0812">Transmembrane</keyword>
<reference evidence="2" key="1">
    <citation type="submission" date="2023-03" db="EMBL/GenBank/DDBJ databases">
        <authorList>
            <person name="Julca I."/>
        </authorList>
    </citation>
    <scope>NUCLEOTIDE SEQUENCE</scope>
</reference>
<dbReference type="EMBL" id="OX459122">
    <property type="protein sequence ID" value="CAI9106296.1"/>
    <property type="molecule type" value="Genomic_DNA"/>
</dbReference>
<dbReference type="InterPro" id="IPR006740">
    <property type="entry name" value="DUF604"/>
</dbReference>
<sequence>MSSPFPSKSGVVKEKLSHNILNIAYPYKILLISVVVVYFLCFTFYYANFKHLIMDSNSSHNSGIEEAILEPNMSTTTSNNTEYSSTNISHLLFALMGSEAAWHHRKGYGEAWWRPNATRGFIYLDVPPSGDLLPWSDASPPYRISENIEKLVQDIQPAVPFVIRLVHTIKEVLREGDEEGFRWLVLGDDDTVFFVDNLVNVLSHYDHTDYYYIGCQSDYIKSNFWFSFNMGFGGAGIILSYPLAEALAGDMESCLKRYAYRNTFDIITMSCIADLGVDLSQQKGLHQVDMYGDISGFLSAHPKTPLLSLHHFDEVDPVFPFVDRTEAVRHLMKGANADQSRMLQQTICYHRQHRWSVSVSWGYSVNLYETIMPRSWLQTAIETFRKWVGPNPDPPHFMFNTRVKQNDPCETPHVFFFESVQKLSNDSVILTSYYRAWPRNLPQCFGALPADYVSHVHVYSPSSARTKTSKCECCDISYDIGAKNTVVKFRECKPDEILA</sequence>
<accession>A0AAV1DGK3</accession>
<dbReference type="Gene3D" id="3.90.550.50">
    <property type="match status" value="1"/>
</dbReference>
<feature type="transmembrane region" description="Helical" evidence="1">
    <location>
        <begin position="25"/>
        <end position="47"/>
    </location>
</feature>
<organism evidence="2 3">
    <name type="scientific">Oldenlandia corymbosa var. corymbosa</name>
    <dbReference type="NCBI Taxonomy" id="529605"/>
    <lineage>
        <taxon>Eukaryota</taxon>
        <taxon>Viridiplantae</taxon>
        <taxon>Streptophyta</taxon>
        <taxon>Embryophyta</taxon>
        <taxon>Tracheophyta</taxon>
        <taxon>Spermatophyta</taxon>
        <taxon>Magnoliopsida</taxon>
        <taxon>eudicotyledons</taxon>
        <taxon>Gunneridae</taxon>
        <taxon>Pentapetalae</taxon>
        <taxon>asterids</taxon>
        <taxon>lamiids</taxon>
        <taxon>Gentianales</taxon>
        <taxon>Rubiaceae</taxon>
        <taxon>Rubioideae</taxon>
        <taxon>Spermacoceae</taxon>
        <taxon>Hedyotis-Oldenlandia complex</taxon>
        <taxon>Oldenlandia</taxon>
    </lineage>
</organism>
<dbReference type="Proteomes" id="UP001161247">
    <property type="component" value="Chromosome 5"/>
</dbReference>
<evidence type="ECO:0000313" key="3">
    <source>
        <dbReference type="Proteomes" id="UP001161247"/>
    </source>
</evidence>
<protein>
    <submittedName>
        <fullName evidence="2">OLC1v1005422C1</fullName>
    </submittedName>
</protein>
<dbReference type="AlphaFoldDB" id="A0AAV1DGK3"/>
<dbReference type="FunFam" id="3.90.550.50:FF:000061">
    <property type="entry name" value="AT4g00300 protein"/>
    <property type="match status" value="1"/>
</dbReference>
<keyword evidence="1" id="KW-0472">Membrane</keyword>
<keyword evidence="1" id="KW-1133">Transmembrane helix</keyword>